<comment type="caution">
    <text evidence="1">The sequence shown here is derived from an EMBL/GenBank/DDBJ whole genome shotgun (WGS) entry which is preliminary data.</text>
</comment>
<proteinExistence type="predicted"/>
<protein>
    <submittedName>
        <fullName evidence="1">Uncharacterized protein</fullName>
    </submittedName>
</protein>
<evidence type="ECO:0000313" key="1">
    <source>
        <dbReference type="EMBL" id="MBA9005878.1"/>
    </source>
</evidence>
<dbReference type="RefSeq" id="WP_182706936.1">
    <property type="nucleotide sequence ID" value="NZ_JACJII010000001.1"/>
</dbReference>
<dbReference type="EMBL" id="JACJII010000001">
    <property type="protein sequence ID" value="MBA9005878.1"/>
    <property type="molecule type" value="Genomic_DNA"/>
</dbReference>
<gene>
    <name evidence="1" type="ORF">HNR21_004760</name>
</gene>
<reference evidence="1 2" key="1">
    <citation type="submission" date="2020-08" db="EMBL/GenBank/DDBJ databases">
        <title>Sequencing the genomes of 1000 actinobacteria strains.</title>
        <authorList>
            <person name="Klenk H.-P."/>
        </authorList>
    </citation>
    <scope>NUCLEOTIDE SEQUENCE [LARGE SCALE GENOMIC DNA]</scope>
    <source>
        <strain evidence="1 2">DSM 45823</strain>
    </source>
</reference>
<accession>A0A7W3R9Z7</accession>
<sequence>METCPQSCTQLCMDPCGPDREADLEPATEPSLEAWTIECRLEPGQPRVRLPYPMDEATARLTHSQIVRYLDPGAVLVDLVGELLERMPLGSRVRHKTAGRTGVLLDVPCTTGPRGDELVIEIVLDGGSGWPTTWLADAFEPAPDPGEES</sequence>
<evidence type="ECO:0000313" key="2">
    <source>
        <dbReference type="Proteomes" id="UP000539313"/>
    </source>
</evidence>
<keyword evidence="2" id="KW-1185">Reference proteome</keyword>
<dbReference type="Proteomes" id="UP000539313">
    <property type="component" value="Unassembled WGS sequence"/>
</dbReference>
<dbReference type="AlphaFoldDB" id="A0A7W3R9Z7"/>
<organism evidence="1 2">
    <name type="scientific">Thermomonospora cellulosilytica</name>
    <dbReference type="NCBI Taxonomy" id="1411118"/>
    <lineage>
        <taxon>Bacteria</taxon>
        <taxon>Bacillati</taxon>
        <taxon>Actinomycetota</taxon>
        <taxon>Actinomycetes</taxon>
        <taxon>Streptosporangiales</taxon>
        <taxon>Thermomonosporaceae</taxon>
        <taxon>Thermomonospora</taxon>
    </lineage>
</organism>
<name>A0A7W3R9Z7_9ACTN</name>